<protein>
    <submittedName>
        <fullName evidence="1">DUF6182 family protein</fullName>
    </submittedName>
</protein>
<dbReference type="Proteomes" id="UP001219605">
    <property type="component" value="Chromosome"/>
</dbReference>
<reference evidence="1 2" key="1">
    <citation type="submission" date="2023-02" db="EMBL/GenBank/DDBJ databases">
        <authorList>
            <person name="Mo P."/>
        </authorList>
    </citation>
    <scope>NUCLEOTIDE SEQUENCE [LARGE SCALE GENOMIC DNA]</scope>
    <source>
        <strain evidence="1 2">HUAS 3</strain>
    </source>
</reference>
<dbReference type="Pfam" id="PF19680">
    <property type="entry name" value="DUF6182"/>
    <property type="match status" value="1"/>
</dbReference>
<name>A0ABY7ZJF9_9ACTN</name>
<keyword evidence="2" id="KW-1185">Reference proteome</keyword>
<evidence type="ECO:0000313" key="1">
    <source>
        <dbReference type="EMBL" id="WDZ83120.1"/>
    </source>
</evidence>
<proteinExistence type="predicted"/>
<sequence>MTDGRQEFLAGVLRERMRRAGVDADGWLDPPAGAGDPHVGAGPAAPSVDLTAVVVLNRFDPVALAGSAPRFAASLDPEQGRAWLAAFTRTVFLAGNPANLRERFGFARVDAGIAWYGPAPAAEVTGLRRLVKLFPAGPLTVPAELVVPGGAGAGGRAWRLAVATDGLTIADYLVHVNHTLVEAVVTGVLPAGEPLVVTHLPDLDDATLGAADAVRVHRDRNRPDRLRAYACLTAPGSR</sequence>
<dbReference type="InterPro" id="IPR045754">
    <property type="entry name" value="DUF6182"/>
</dbReference>
<organism evidence="1 2">
    <name type="scientific">Micromonospora cathayae</name>
    <dbReference type="NCBI Taxonomy" id="3028804"/>
    <lineage>
        <taxon>Bacteria</taxon>
        <taxon>Bacillati</taxon>
        <taxon>Actinomycetota</taxon>
        <taxon>Actinomycetes</taxon>
        <taxon>Micromonosporales</taxon>
        <taxon>Micromonosporaceae</taxon>
        <taxon>Micromonospora</taxon>
    </lineage>
</organism>
<dbReference type="EMBL" id="CP118615">
    <property type="protein sequence ID" value="WDZ83120.1"/>
    <property type="molecule type" value="Genomic_DNA"/>
</dbReference>
<dbReference type="RefSeq" id="WP_275029528.1">
    <property type="nucleotide sequence ID" value="NZ_CP118615.1"/>
</dbReference>
<accession>A0ABY7ZJF9</accession>
<gene>
    <name evidence="1" type="ORF">PVK37_21985</name>
</gene>
<evidence type="ECO:0000313" key="2">
    <source>
        <dbReference type="Proteomes" id="UP001219605"/>
    </source>
</evidence>